<gene>
    <name evidence="1" type="ORF">Glove_114g175</name>
</gene>
<sequence length="279" mass="31401">MANVDPVPDPLSDGIIGNNLNFSIDVNDCRMGPMLSDNWPSLRKLGSGYFLDSIEIWVTPIEDKSMPNILLYEVKNGPWLQQFNNDIDISKVQEGSFGASISGEPGVALNQVRRNGHEIKSTTKEWELTVDGSCSTGFGWIYQYTAENLHKNFNRRRNFAPGKHSCHWETSEAMSGFEITITQVICCKITDGWRKLKPNTKSNLTKLCPKMSHTIKITFNSLDGFNENFENLLKSKKSRKDLLNVTLIKNASAQIEDPKNSSVGDTNIERSVTKSNIYF</sequence>
<dbReference type="OrthoDB" id="2447036at2759"/>
<keyword evidence="2" id="KW-1185">Reference proteome</keyword>
<dbReference type="AlphaFoldDB" id="A0A397JAQ3"/>
<evidence type="ECO:0000313" key="2">
    <source>
        <dbReference type="Proteomes" id="UP000266861"/>
    </source>
</evidence>
<accession>A0A397JAQ3</accession>
<reference evidence="1 2" key="1">
    <citation type="submission" date="2018-08" db="EMBL/GenBank/DDBJ databases">
        <title>Genome and evolution of the arbuscular mycorrhizal fungus Diversispora epigaea (formerly Glomus versiforme) and its bacterial endosymbionts.</title>
        <authorList>
            <person name="Sun X."/>
            <person name="Fei Z."/>
            <person name="Harrison M."/>
        </authorList>
    </citation>
    <scope>NUCLEOTIDE SEQUENCE [LARGE SCALE GENOMIC DNA]</scope>
    <source>
        <strain evidence="1 2">IT104</strain>
    </source>
</reference>
<protein>
    <submittedName>
        <fullName evidence="1">Uncharacterized protein</fullName>
    </submittedName>
</protein>
<dbReference type="Proteomes" id="UP000266861">
    <property type="component" value="Unassembled WGS sequence"/>
</dbReference>
<evidence type="ECO:0000313" key="1">
    <source>
        <dbReference type="EMBL" id="RHZ82063.1"/>
    </source>
</evidence>
<name>A0A397JAQ3_9GLOM</name>
<proteinExistence type="predicted"/>
<comment type="caution">
    <text evidence="1">The sequence shown here is derived from an EMBL/GenBank/DDBJ whole genome shotgun (WGS) entry which is preliminary data.</text>
</comment>
<dbReference type="EMBL" id="PQFF01000106">
    <property type="protein sequence ID" value="RHZ82063.1"/>
    <property type="molecule type" value="Genomic_DNA"/>
</dbReference>
<organism evidence="1 2">
    <name type="scientific">Diversispora epigaea</name>
    <dbReference type="NCBI Taxonomy" id="1348612"/>
    <lineage>
        <taxon>Eukaryota</taxon>
        <taxon>Fungi</taxon>
        <taxon>Fungi incertae sedis</taxon>
        <taxon>Mucoromycota</taxon>
        <taxon>Glomeromycotina</taxon>
        <taxon>Glomeromycetes</taxon>
        <taxon>Diversisporales</taxon>
        <taxon>Diversisporaceae</taxon>
        <taxon>Diversispora</taxon>
    </lineage>
</organism>